<keyword evidence="1 4" id="KW-0808">Transferase</keyword>
<dbReference type="PANTHER" id="PTHR43584:SF8">
    <property type="entry name" value="N-ACETYLMURAMATE ALPHA-1-PHOSPHATE URIDYLYLTRANSFERASE"/>
    <property type="match status" value="1"/>
</dbReference>
<name>A0A371BKG6_9SPHN</name>
<dbReference type="Proteomes" id="UP000263833">
    <property type="component" value="Unassembled WGS sequence"/>
</dbReference>
<evidence type="ECO:0000313" key="4">
    <source>
        <dbReference type="EMBL" id="RDV07851.1"/>
    </source>
</evidence>
<dbReference type="InterPro" id="IPR050065">
    <property type="entry name" value="GlmU-like"/>
</dbReference>
<dbReference type="SUPFAM" id="SSF53448">
    <property type="entry name" value="Nucleotide-diphospho-sugar transferases"/>
    <property type="match status" value="1"/>
</dbReference>
<organism evidence="4 5">
    <name type="scientific">Sphingorhabdus pulchriflava</name>
    <dbReference type="NCBI Taxonomy" id="2292257"/>
    <lineage>
        <taxon>Bacteria</taxon>
        <taxon>Pseudomonadati</taxon>
        <taxon>Pseudomonadota</taxon>
        <taxon>Alphaproteobacteria</taxon>
        <taxon>Sphingomonadales</taxon>
        <taxon>Sphingomonadaceae</taxon>
        <taxon>Sphingorhabdus</taxon>
    </lineage>
</organism>
<dbReference type="PANTHER" id="PTHR43584">
    <property type="entry name" value="NUCLEOTIDYL TRANSFERASE"/>
    <property type="match status" value="1"/>
</dbReference>
<sequence>MIMAAGLGTRMRPLTERKPKPLVEVAGKTLLDHVLDKARDAGISKVVVNVHYLPEQVEAHLAKQAADLEVTISDERDLLMETGGGLVKAQGLIAAEPFYCLNSDAIWTEAIGHHGLKRLAQAWDGDRMDGLLLIVPRQNAYQHPGNGDFSLDDDNRLVRRGQRDSAPYVYTGNQLISHRLLRDAPKGPFSTNILWDRAIAEGRLFGLVHEGDWFDIGSPQAIAPTEAALAVHG</sequence>
<proteinExistence type="predicted"/>
<dbReference type="CDD" id="cd06422">
    <property type="entry name" value="NTP_transferase_like_1"/>
    <property type="match status" value="1"/>
</dbReference>
<evidence type="ECO:0000259" key="3">
    <source>
        <dbReference type="Pfam" id="PF00483"/>
    </source>
</evidence>
<accession>A0A371BKG6</accession>
<dbReference type="InterPro" id="IPR005835">
    <property type="entry name" value="NTP_transferase_dom"/>
</dbReference>
<reference evidence="5" key="1">
    <citation type="submission" date="2018-08" db="EMBL/GenBank/DDBJ databases">
        <authorList>
            <person name="Kim S.-J."/>
            <person name="Jung G.-Y."/>
        </authorList>
    </citation>
    <scope>NUCLEOTIDE SEQUENCE [LARGE SCALE GENOMIC DNA]</scope>
    <source>
        <strain evidence="5">GY_G</strain>
    </source>
</reference>
<dbReference type="InterPro" id="IPR029044">
    <property type="entry name" value="Nucleotide-diphossugar_trans"/>
</dbReference>
<evidence type="ECO:0000256" key="2">
    <source>
        <dbReference type="ARBA" id="ARBA00022695"/>
    </source>
</evidence>
<dbReference type="GO" id="GO:0016779">
    <property type="term" value="F:nucleotidyltransferase activity"/>
    <property type="evidence" value="ECO:0007669"/>
    <property type="project" value="UniProtKB-KW"/>
</dbReference>
<dbReference type="OrthoDB" id="9788272at2"/>
<evidence type="ECO:0000256" key="1">
    <source>
        <dbReference type="ARBA" id="ARBA00022679"/>
    </source>
</evidence>
<gene>
    <name evidence="4" type="ORF">DXH95_05055</name>
</gene>
<keyword evidence="2" id="KW-0548">Nucleotidyltransferase</keyword>
<feature type="domain" description="Nucleotidyl transferase" evidence="3">
    <location>
        <begin position="1"/>
        <end position="110"/>
    </location>
</feature>
<keyword evidence="5" id="KW-1185">Reference proteome</keyword>
<dbReference type="Gene3D" id="3.90.550.10">
    <property type="entry name" value="Spore Coat Polysaccharide Biosynthesis Protein SpsA, Chain A"/>
    <property type="match status" value="1"/>
</dbReference>
<dbReference type="EMBL" id="QRGP01000001">
    <property type="protein sequence ID" value="RDV07851.1"/>
    <property type="molecule type" value="Genomic_DNA"/>
</dbReference>
<dbReference type="AlphaFoldDB" id="A0A371BKG6"/>
<comment type="caution">
    <text evidence="4">The sequence shown here is derived from an EMBL/GenBank/DDBJ whole genome shotgun (WGS) entry which is preliminary data.</text>
</comment>
<protein>
    <submittedName>
        <fullName evidence="4">Nucleotidyltransferase family protein</fullName>
    </submittedName>
</protein>
<evidence type="ECO:0000313" key="5">
    <source>
        <dbReference type="Proteomes" id="UP000263833"/>
    </source>
</evidence>
<dbReference type="Pfam" id="PF00483">
    <property type="entry name" value="NTP_transferase"/>
    <property type="match status" value="1"/>
</dbReference>